<sequence length="691" mass="75010">MRSETVPGSAGRGLAGRLEAARERAFVGREHERAAFRAALSGDSGVAVLWVHGPGGIGKSTLTRLWVQQARQAGRSVVEIDGRFVTRAPQEFERTAAAVLEDGSAVLVVDSFDQCQWLEGWLRERFLPRLADGALVVLSGRSRPEVEWSVDPGWSQVLAVFELSPLTDEQAAALLAARGVGAAEVPAVAGFAGGNPLALSLAAAVMQHPAAEDRDWTPTGEVLATLMTRLIGDVPSATHRRALEVAAQAYVTTEELLLAALPGEDAGTLFGWLRGLPFVEPSPQGLFPHDAARETLVADLRWRSPQAYEDIRRRLLEVYLGQAREAPDSQMLDAMGRAFYLYRDVPLVGAAYAWSRQGGVQEDAMAAEHLPRVLELSRAAEGEESAALVSYWYARQPQAFHVFHDVRSGEMVAFSAHLVLPVPADPQDLATDPVVAAAWEYSNTTSPARPGEHISITRFAVYPGAYEQPSAVVELNHWRALVEAYRATGRAHDFDVYQDMAAWAARLGTAMADSGRRARVGGATYGLFVNDWRLESFEEWFQAVVTGHVPASVGDQGPVPGRPARPADPGADAVPDREEFDEDVRLALQTWRHPEGFASNRLLRRRFVTSAGGDPAVVLRAMMQEAVDAMRSDLAGVKARAALVATYFSGAPTQEAAARRLGLPFGTYRRHLRAAVARVSDVLWEADVAAR</sequence>
<evidence type="ECO:0000256" key="1">
    <source>
        <dbReference type="SAM" id="MobiDB-lite"/>
    </source>
</evidence>
<dbReference type="InterPro" id="IPR027417">
    <property type="entry name" value="P-loop_NTPase"/>
</dbReference>
<evidence type="ECO:0008006" key="4">
    <source>
        <dbReference type="Google" id="ProtNLM"/>
    </source>
</evidence>
<evidence type="ECO:0000313" key="3">
    <source>
        <dbReference type="Proteomes" id="UP000681340"/>
    </source>
</evidence>
<reference evidence="2" key="1">
    <citation type="submission" date="2021-03" db="EMBL/GenBank/DDBJ databases">
        <title>Whole genome shotgun sequence of Actinoplanes auranticolor NBRC 12245.</title>
        <authorList>
            <person name="Komaki H."/>
            <person name="Tamura T."/>
        </authorList>
    </citation>
    <scope>NUCLEOTIDE SEQUENCE</scope>
    <source>
        <strain evidence="2">NBRC 12245</strain>
    </source>
</reference>
<dbReference type="PRINTS" id="PR00364">
    <property type="entry name" value="DISEASERSIST"/>
</dbReference>
<accession>A0A919S778</accession>
<organism evidence="2 3">
    <name type="scientific">Actinoplanes auranticolor</name>
    <dbReference type="NCBI Taxonomy" id="47988"/>
    <lineage>
        <taxon>Bacteria</taxon>
        <taxon>Bacillati</taxon>
        <taxon>Actinomycetota</taxon>
        <taxon>Actinomycetes</taxon>
        <taxon>Micromonosporales</taxon>
        <taxon>Micromonosporaceae</taxon>
        <taxon>Actinoplanes</taxon>
    </lineage>
</organism>
<dbReference type="RefSeq" id="WP_212988450.1">
    <property type="nucleotide sequence ID" value="NZ_BAABEA010000019.1"/>
</dbReference>
<feature type="compositionally biased region" description="Low complexity" evidence="1">
    <location>
        <begin position="557"/>
        <end position="573"/>
    </location>
</feature>
<evidence type="ECO:0000313" key="2">
    <source>
        <dbReference type="EMBL" id="GIM66724.1"/>
    </source>
</evidence>
<feature type="region of interest" description="Disordered" evidence="1">
    <location>
        <begin position="552"/>
        <end position="578"/>
    </location>
</feature>
<proteinExistence type="predicted"/>
<gene>
    <name evidence="2" type="ORF">Aau02nite_24160</name>
</gene>
<dbReference type="SUPFAM" id="SSF52540">
    <property type="entry name" value="P-loop containing nucleoside triphosphate hydrolases"/>
    <property type="match status" value="1"/>
</dbReference>
<dbReference type="EMBL" id="BOQL01000021">
    <property type="protein sequence ID" value="GIM66724.1"/>
    <property type="molecule type" value="Genomic_DNA"/>
</dbReference>
<keyword evidence="3" id="KW-1185">Reference proteome</keyword>
<dbReference type="Proteomes" id="UP000681340">
    <property type="component" value="Unassembled WGS sequence"/>
</dbReference>
<dbReference type="AlphaFoldDB" id="A0A919S778"/>
<protein>
    <recommendedName>
        <fullName evidence="4">AAA ATPase-like protein</fullName>
    </recommendedName>
</protein>
<dbReference type="Gene3D" id="3.40.50.300">
    <property type="entry name" value="P-loop containing nucleotide triphosphate hydrolases"/>
    <property type="match status" value="1"/>
</dbReference>
<name>A0A919S778_9ACTN</name>
<comment type="caution">
    <text evidence="2">The sequence shown here is derived from an EMBL/GenBank/DDBJ whole genome shotgun (WGS) entry which is preliminary data.</text>
</comment>